<keyword evidence="7" id="KW-0998">Cell outer membrane</keyword>
<evidence type="ECO:0000313" key="10">
    <source>
        <dbReference type="Proteomes" id="UP000252631"/>
    </source>
</evidence>
<evidence type="ECO:0000313" key="8">
    <source>
        <dbReference type="EMBL" id="RED37744.1"/>
    </source>
</evidence>
<comment type="subcellular location">
    <subcellularLocation>
        <location evidence="1">Cell outer membrane</location>
    </subcellularLocation>
</comment>
<dbReference type="Proteomes" id="UP000256343">
    <property type="component" value="Unassembled WGS sequence"/>
</dbReference>
<dbReference type="AlphaFoldDB" id="A0A336JRJ9"/>
<organism evidence="9 10">
    <name type="scientific">Rhodopseudomonas pentothenatexigens</name>
    <dbReference type="NCBI Taxonomy" id="999699"/>
    <lineage>
        <taxon>Bacteria</taxon>
        <taxon>Pseudomonadati</taxon>
        <taxon>Pseudomonadota</taxon>
        <taxon>Alphaproteobacteria</taxon>
        <taxon>Hyphomicrobiales</taxon>
        <taxon>Nitrobacteraceae</taxon>
        <taxon>Rhodopseudomonas</taxon>
    </lineage>
</organism>
<dbReference type="SUPFAM" id="SSF56954">
    <property type="entry name" value="Outer membrane efflux proteins (OEP)"/>
    <property type="match status" value="1"/>
</dbReference>
<evidence type="ECO:0000256" key="7">
    <source>
        <dbReference type="ARBA" id="ARBA00023237"/>
    </source>
</evidence>
<keyword evidence="4" id="KW-1134">Transmembrane beta strand</keyword>
<dbReference type="GO" id="GO:0015562">
    <property type="term" value="F:efflux transmembrane transporter activity"/>
    <property type="evidence" value="ECO:0007669"/>
    <property type="project" value="InterPro"/>
</dbReference>
<dbReference type="Proteomes" id="UP000252631">
    <property type="component" value="Unassembled WGS sequence"/>
</dbReference>
<proteinExistence type="inferred from homology"/>
<evidence type="ECO:0000256" key="5">
    <source>
        <dbReference type="ARBA" id="ARBA00022692"/>
    </source>
</evidence>
<evidence type="ECO:0000313" key="11">
    <source>
        <dbReference type="Proteomes" id="UP000256343"/>
    </source>
</evidence>
<comment type="similarity">
    <text evidence="2">Belongs to the outer membrane factor (OMF) (TC 1.B.17) family.</text>
</comment>
<dbReference type="Gene3D" id="1.20.1600.10">
    <property type="entry name" value="Outer membrane efflux proteins (OEP)"/>
    <property type="match status" value="1"/>
</dbReference>
<keyword evidence="11" id="KW-1185">Reference proteome</keyword>
<dbReference type="EMBL" id="QRDT01000006">
    <property type="protein sequence ID" value="RED37744.1"/>
    <property type="molecule type" value="Genomic_DNA"/>
</dbReference>
<gene>
    <name evidence="8" type="ORF">BJ125_10667</name>
    <name evidence="9" type="ORF">SAMN05892882_10667</name>
</gene>
<evidence type="ECO:0000256" key="1">
    <source>
        <dbReference type="ARBA" id="ARBA00004442"/>
    </source>
</evidence>
<dbReference type="EMBL" id="UFQQ01000006">
    <property type="protein sequence ID" value="SSW90244.1"/>
    <property type="molecule type" value="Genomic_DNA"/>
</dbReference>
<dbReference type="GO" id="GO:1990281">
    <property type="term" value="C:efflux pump complex"/>
    <property type="evidence" value="ECO:0007669"/>
    <property type="project" value="TreeGrafter"/>
</dbReference>
<dbReference type="GO" id="GO:0015288">
    <property type="term" value="F:porin activity"/>
    <property type="evidence" value="ECO:0007669"/>
    <property type="project" value="TreeGrafter"/>
</dbReference>
<evidence type="ECO:0000256" key="4">
    <source>
        <dbReference type="ARBA" id="ARBA00022452"/>
    </source>
</evidence>
<dbReference type="Pfam" id="PF02321">
    <property type="entry name" value="OEP"/>
    <property type="match status" value="2"/>
</dbReference>
<dbReference type="PANTHER" id="PTHR30026">
    <property type="entry name" value="OUTER MEMBRANE PROTEIN TOLC"/>
    <property type="match status" value="1"/>
</dbReference>
<sequence>MVWWTTLIGSVDRARRTTLTFGFATAIGIATVGPAPAEGLTDALVKAYQSNPQLTAERARQRATDENVPQALAGYRPQLVASLGVGLQQVRNLLPGNTFQSDTLKPWTIGVTVTQTLFNGFRTANSVRVAELQVKSGREALRNVGQGVLLDAVTAYTNVLANQALVAAQKANVDFLTQTLDITKKRLDAGDVTPTDTAQAEARLSRGRADLNAAEVNLAISQATYAEVVGNPPGKLSAAAPIDRLLPRSREDAIGIAMKGNPAVLAASYDVDVATTTIRVAEGALLPSVTLQGSASRSRQADSTLGTLGTDQASLIGQINAPIYDGGTAAAQTRQSKELAAQSRSVLDQIRNQSRTAAIGAWVSNEGAKIAVSAAESEVRAAEIALQGVGREAQGGQRTTVDVLNSQQDLIQARARLIGAQRDRVVASYTLLSAIGRLDVQTLGLNTPDYLPEVHYHQVRDAWHGLRTPSGQ</sequence>
<keyword evidence="6" id="KW-0472">Membrane</keyword>
<dbReference type="GO" id="GO:0009279">
    <property type="term" value="C:cell outer membrane"/>
    <property type="evidence" value="ECO:0007669"/>
    <property type="project" value="UniProtKB-SubCell"/>
</dbReference>
<evidence type="ECO:0000313" key="9">
    <source>
        <dbReference type="EMBL" id="SSW90244.1"/>
    </source>
</evidence>
<reference evidence="8 11" key="2">
    <citation type="submission" date="2018-07" db="EMBL/GenBank/DDBJ databases">
        <title>Genomic Encyclopedia of Archaeal and Bacterial Type Strains, Phase II (KMG-II): from individual species to whole genera.</title>
        <authorList>
            <person name="Goeker M."/>
        </authorList>
    </citation>
    <scope>NUCLEOTIDE SEQUENCE [LARGE SCALE GENOMIC DNA]</scope>
    <source>
        <strain evidence="8 11">JA575</strain>
    </source>
</reference>
<keyword evidence="3" id="KW-0813">Transport</keyword>
<evidence type="ECO:0000256" key="3">
    <source>
        <dbReference type="ARBA" id="ARBA00022448"/>
    </source>
</evidence>
<protein>
    <submittedName>
        <fullName evidence="9">Outer membrane protein</fullName>
    </submittedName>
</protein>
<dbReference type="NCBIfam" id="TIGR01844">
    <property type="entry name" value="type_I_sec_TolC"/>
    <property type="match status" value="1"/>
</dbReference>
<dbReference type="InterPro" id="IPR051906">
    <property type="entry name" value="TolC-like"/>
</dbReference>
<keyword evidence="5" id="KW-0812">Transmembrane</keyword>
<dbReference type="RefSeq" id="WP_114357349.1">
    <property type="nucleotide sequence ID" value="NZ_QRDT01000006.1"/>
</dbReference>
<accession>A0A336JRJ9</accession>
<reference evidence="9 10" key="1">
    <citation type="submission" date="2017-08" db="EMBL/GenBank/DDBJ databases">
        <authorList>
            <person name="de Groot N.N."/>
        </authorList>
    </citation>
    <scope>NUCLEOTIDE SEQUENCE [LARGE SCALE GENOMIC DNA]</scope>
    <source>
        <strain evidence="9 10">JA575</strain>
    </source>
</reference>
<dbReference type="InterPro" id="IPR003423">
    <property type="entry name" value="OMP_efflux"/>
</dbReference>
<evidence type="ECO:0000256" key="2">
    <source>
        <dbReference type="ARBA" id="ARBA00007613"/>
    </source>
</evidence>
<dbReference type="InterPro" id="IPR010130">
    <property type="entry name" value="T1SS_OMP_TolC"/>
</dbReference>
<evidence type="ECO:0000256" key="6">
    <source>
        <dbReference type="ARBA" id="ARBA00023136"/>
    </source>
</evidence>
<dbReference type="PANTHER" id="PTHR30026:SF22">
    <property type="entry name" value="OUTER MEMBRANE EFFLUX PROTEIN"/>
    <property type="match status" value="1"/>
</dbReference>
<dbReference type="OrthoDB" id="9789368at2"/>
<name>A0A336JRJ9_9BRAD</name>